<evidence type="ECO:0000313" key="2">
    <source>
        <dbReference type="Proteomes" id="UP000009183"/>
    </source>
</evidence>
<gene>
    <name evidence="1" type="ordered locus">VIT_12s0059g02610</name>
</gene>
<dbReference type="AlphaFoldDB" id="D7TEP9"/>
<dbReference type="STRING" id="29760.D7TEP9"/>
<name>D7TEP9_VITVI</name>
<dbReference type="InParanoid" id="D7TEP9"/>
<dbReference type="HOGENOM" id="CLU_2763022_0_0_1"/>
<proteinExistence type="predicted"/>
<dbReference type="Proteomes" id="UP000009183">
    <property type="component" value="Chromosome 12"/>
</dbReference>
<dbReference type="PaxDb" id="29760-VIT_12s0059g02610.t01"/>
<protein>
    <submittedName>
        <fullName evidence="1">Uncharacterized protein</fullName>
    </submittedName>
</protein>
<sequence>MKGDHQHFGHRLRNSLVASVTQVLHLCLRHRPSIELGHRHCLGLVQLRQIRIQLVELWRRGGLLAHSSYY</sequence>
<organism evidence="1 2">
    <name type="scientific">Vitis vinifera</name>
    <name type="common">Grape</name>
    <dbReference type="NCBI Taxonomy" id="29760"/>
    <lineage>
        <taxon>Eukaryota</taxon>
        <taxon>Viridiplantae</taxon>
        <taxon>Streptophyta</taxon>
        <taxon>Embryophyta</taxon>
        <taxon>Tracheophyta</taxon>
        <taxon>Spermatophyta</taxon>
        <taxon>Magnoliopsida</taxon>
        <taxon>eudicotyledons</taxon>
        <taxon>Gunneridae</taxon>
        <taxon>Pentapetalae</taxon>
        <taxon>rosids</taxon>
        <taxon>Vitales</taxon>
        <taxon>Vitaceae</taxon>
        <taxon>Viteae</taxon>
        <taxon>Vitis</taxon>
    </lineage>
</organism>
<reference evidence="2" key="1">
    <citation type="journal article" date="2007" name="Nature">
        <title>The grapevine genome sequence suggests ancestral hexaploidization in major angiosperm phyla.</title>
        <authorList>
            <consortium name="The French-Italian Public Consortium for Grapevine Genome Characterization."/>
            <person name="Jaillon O."/>
            <person name="Aury J.-M."/>
            <person name="Noel B."/>
            <person name="Policriti A."/>
            <person name="Clepet C."/>
            <person name="Casagrande A."/>
            <person name="Choisne N."/>
            <person name="Aubourg S."/>
            <person name="Vitulo N."/>
            <person name="Jubin C."/>
            <person name="Vezzi A."/>
            <person name="Legeai F."/>
            <person name="Hugueney P."/>
            <person name="Dasilva C."/>
            <person name="Horner D."/>
            <person name="Mica E."/>
            <person name="Jublot D."/>
            <person name="Poulain J."/>
            <person name="Bruyere C."/>
            <person name="Billault A."/>
            <person name="Segurens B."/>
            <person name="Gouyvenoux M."/>
            <person name="Ugarte E."/>
            <person name="Cattonaro F."/>
            <person name="Anthouard V."/>
            <person name="Vico V."/>
            <person name="Del Fabbro C."/>
            <person name="Alaux M."/>
            <person name="Di Gaspero G."/>
            <person name="Dumas V."/>
            <person name="Felice N."/>
            <person name="Paillard S."/>
            <person name="Juman I."/>
            <person name="Moroldo M."/>
            <person name="Scalabrin S."/>
            <person name="Canaguier A."/>
            <person name="Le Clainche I."/>
            <person name="Malacrida G."/>
            <person name="Durand E."/>
            <person name="Pesole G."/>
            <person name="Laucou V."/>
            <person name="Chatelet P."/>
            <person name="Merdinoglu D."/>
            <person name="Delledonne M."/>
            <person name="Pezzotti M."/>
            <person name="Lecharny A."/>
            <person name="Scarpelli C."/>
            <person name="Artiguenave F."/>
            <person name="Pe M.E."/>
            <person name="Valle G."/>
            <person name="Morgante M."/>
            <person name="Caboche M."/>
            <person name="Adam-Blondon A.-F."/>
            <person name="Weissenbach J."/>
            <person name="Quetier F."/>
            <person name="Wincker P."/>
        </authorList>
    </citation>
    <scope>NUCLEOTIDE SEQUENCE [LARGE SCALE GENOMIC DNA]</scope>
    <source>
        <strain evidence="2">cv. Pinot noir / PN40024</strain>
    </source>
</reference>
<dbReference type="EMBL" id="FN595765">
    <property type="protein sequence ID" value="CBI28972.3"/>
    <property type="molecule type" value="Genomic_DNA"/>
</dbReference>
<evidence type="ECO:0000313" key="1">
    <source>
        <dbReference type="EMBL" id="CBI28972.3"/>
    </source>
</evidence>
<keyword evidence="2" id="KW-1185">Reference proteome</keyword>
<accession>D7TEP9</accession>